<dbReference type="InterPro" id="IPR050570">
    <property type="entry name" value="Cell_wall_metabolism_enzyme"/>
</dbReference>
<evidence type="ECO:0000256" key="2">
    <source>
        <dbReference type="SAM" id="Coils"/>
    </source>
</evidence>
<feature type="signal peptide" evidence="4">
    <location>
        <begin position="1"/>
        <end position="23"/>
    </location>
</feature>
<evidence type="ECO:0000259" key="5">
    <source>
        <dbReference type="Pfam" id="PF01551"/>
    </source>
</evidence>
<dbReference type="SUPFAM" id="SSF51261">
    <property type="entry name" value="Duplicated hybrid motif"/>
    <property type="match status" value="1"/>
</dbReference>
<dbReference type="Gene3D" id="2.70.70.10">
    <property type="entry name" value="Glucose Permease (Domain IIA)"/>
    <property type="match status" value="1"/>
</dbReference>
<evidence type="ECO:0000313" key="7">
    <source>
        <dbReference type="Proteomes" id="UP000488299"/>
    </source>
</evidence>
<protein>
    <submittedName>
        <fullName evidence="6">Peptidoglycan DD-metalloendopeptidase family protein</fullName>
    </submittedName>
</protein>
<feature type="region of interest" description="Disordered" evidence="3">
    <location>
        <begin position="272"/>
        <end position="316"/>
    </location>
</feature>
<dbReference type="PANTHER" id="PTHR21666:SF289">
    <property type="entry name" value="L-ALA--D-GLU ENDOPEPTIDASE"/>
    <property type="match status" value="1"/>
</dbReference>
<dbReference type="InterPro" id="IPR016047">
    <property type="entry name" value="M23ase_b-sheet_dom"/>
</dbReference>
<keyword evidence="7" id="KW-1185">Reference proteome</keyword>
<dbReference type="PANTHER" id="PTHR21666">
    <property type="entry name" value="PEPTIDASE-RELATED"/>
    <property type="match status" value="1"/>
</dbReference>
<dbReference type="Proteomes" id="UP000488299">
    <property type="component" value="Unassembled WGS sequence"/>
</dbReference>
<dbReference type="Pfam" id="PF01551">
    <property type="entry name" value="Peptidase_M23"/>
    <property type="match status" value="1"/>
</dbReference>
<dbReference type="Gene3D" id="6.10.250.3150">
    <property type="match status" value="1"/>
</dbReference>
<organism evidence="6 7">
    <name type="scientific">Rudanella paleaurantiibacter</name>
    <dbReference type="NCBI Taxonomy" id="2614655"/>
    <lineage>
        <taxon>Bacteria</taxon>
        <taxon>Pseudomonadati</taxon>
        <taxon>Bacteroidota</taxon>
        <taxon>Cytophagia</taxon>
        <taxon>Cytophagales</taxon>
        <taxon>Cytophagaceae</taxon>
        <taxon>Rudanella</taxon>
    </lineage>
</organism>
<evidence type="ECO:0000256" key="3">
    <source>
        <dbReference type="SAM" id="MobiDB-lite"/>
    </source>
</evidence>
<feature type="chain" id="PRO_5029615214" evidence="4">
    <location>
        <begin position="24"/>
        <end position="462"/>
    </location>
</feature>
<dbReference type="CDD" id="cd12797">
    <property type="entry name" value="M23_peptidase"/>
    <property type="match status" value="1"/>
</dbReference>
<reference evidence="6 7" key="1">
    <citation type="submission" date="2019-10" db="EMBL/GenBank/DDBJ databases">
        <title>Rudanella paleaurantiibacter sp. nov., isolated from sludge.</title>
        <authorList>
            <person name="Xu S.Q."/>
        </authorList>
    </citation>
    <scope>NUCLEOTIDE SEQUENCE [LARGE SCALE GENOMIC DNA]</scope>
    <source>
        <strain evidence="6 7">HX-22-17</strain>
    </source>
</reference>
<dbReference type="GO" id="GO:0004222">
    <property type="term" value="F:metalloendopeptidase activity"/>
    <property type="evidence" value="ECO:0007669"/>
    <property type="project" value="TreeGrafter"/>
</dbReference>
<accession>A0A7J5TXP9</accession>
<name>A0A7J5TXP9_9BACT</name>
<sequence>MRTLRFLVLGLFLLPAMVLPAQAQQRNRQALEREKKQNLERMAEIRSVLKKTTSEKEVTLGQLKALNQQIKAQTEQIELLNEDLQLTDSEIAELRQQSQKLTGDLTRLKKQYADMIVRADRRRQQLNPLGFLFAADNFNQLIARYRYLKQYSNARQGQVKQIEEVQAQIKGKQVATERKRRQQKTTITAKVSESKKLENLKGEQDKVVKQLSQKESQLRDELAESRRSVARLESMITRIIAREARERAAREARERAERERLARVEAARKAAERKRAEEAAAREKPTEDRPITEPAPEKEVAKVDVPEKAEVDARRDNNLNDAEMALASSFAASRRRLPWPVQRGFVSDRFGVHKHPVLGINISNPGIDIQTNAGETVRSVYEGVVMNVEYVMGSNNVVAIQHGDYFTIYAKLKSVSVRVGQRVKAREPIGVVATDAKGISELQFQVWKEFAKMNPETWLAPR</sequence>
<comment type="caution">
    <text evidence="6">The sequence shown here is derived from an EMBL/GenBank/DDBJ whole genome shotgun (WGS) entry which is preliminary data.</text>
</comment>
<dbReference type="EMBL" id="WELI01000006">
    <property type="protein sequence ID" value="KAB7729424.1"/>
    <property type="molecule type" value="Genomic_DNA"/>
</dbReference>
<feature type="coiled-coil region" evidence="2">
    <location>
        <begin position="21"/>
        <end position="111"/>
    </location>
</feature>
<keyword evidence="1 4" id="KW-0732">Signal</keyword>
<gene>
    <name evidence="6" type="ORF">F5984_16940</name>
</gene>
<evidence type="ECO:0000256" key="1">
    <source>
        <dbReference type="ARBA" id="ARBA00022729"/>
    </source>
</evidence>
<evidence type="ECO:0000313" key="6">
    <source>
        <dbReference type="EMBL" id="KAB7729424.1"/>
    </source>
</evidence>
<feature type="domain" description="M23ase beta-sheet core" evidence="5">
    <location>
        <begin position="364"/>
        <end position="455"/>
    </location>
</feature>
<dbReference type="InterPro" id="IPR011055">
    <property type="entry name" value="Dup_hybrid_motif"/>
</dbReference>
<keyword evidence="2" id="KW-0175">Coiled coil</keyword>
<evidence type="ECO:0000256" key="4">
    <source>
        <dbReference type="SAM" id="SignalP"/>
    </source>
</evidence>
<proteinExistence type="predicted"/>
<dbReference type="AlphaFoldDB" id="A0A7J5TXP9"/>